<proteinExistence type="predicted"/>
<evidence type="ECO:0000256" key="1">
    <source>
        <dbReference type="SAM" id="MobiDB-lite"/>
    </source>
</evidence>
<evidence type="ECO:0000313" key="2">
    <source>
        <dbReference type="EMBL" id="KAK1310930.1"/>
    </source>
</evidence>
<keyword evidence="3" id="KW-1185">Reference proteome</keyword>
<accession>A0AAV9EBR4</accession>
<feature type="compositionally biased region" description="Gly residues" evidence="1">
    <location>
        <begin position="10"/>
        <end position="28"/>
    </location>
</feature>
<protein>
    <submittedName>
        <fullName evidence="2">Magnesium transporter MRS2-3</fullName>
    </submittedName>
</protein>
<feature type="region of interest" description="Disordered" evidence="1">
    <location>
        <begin position="1"/>
        <end position="51"/>
    </location>
</feature>
<name>A0AAV9EBR4_ACOCL</name>
<organism evidence="2 3">
    <name type="scientific">Acorus calamus</name>
    <name type="common">Sweet flag</name>
    <dbReference type="NCBI Taxonomy" id="4465"/>
    <lineage>
        <taxon>Eukaryota</taxon>
        <taxon>Viridiplantae</taxon>
        <taxon>Streptophyta</taxon>
        <taxon>Embryophyta</taxon>
        <taxon>Tracheophyta</taxon>
        <taxon>Spermatophyta</taxon>
        <taxon>Magnoliopsida</taxon>
        <taxon>Liliopsida</taxon>
        <taxon>Acoraceae</taxon>
        <taxon>Acorus</taxon>
    </lineage>
</organism>
<reference evidence="2" key="1">
    <citation type="journal article" date="2023" name="Nat. Commun.">
        <title>Diploid and tetraploid genomes of Acorus and the evolution of monocots.</title>
        <authorList>
            <person name="Ma L."/>
            <person name="Liu K.W."/>
            <person name="Li Z."/>
            <person name="Hsiao Y.Y."/>
            <person name="Qi Y."/>
            <person name="Fu T."/>
            <person name="Tang G.D."/>
            <person name="Zhang D."/>
            <person name="Sun W.H."/>
            <person name="Liu D.K."/>
            <person name="Li Y."/>
            <person name="Chen G.Z."/>
            <person name="Liu X.D."/>
            <person name="Liao X.Y."/>
            <person name="Jiang Y.T."/>
            <person name="Yu X."/>
            <person name="Hao Y."/>
            <person name="Huang J."/>
            <person name="Zhao X.W."/>
            <person name="Ke S."/>
            <person name="Chen Y.Y."/>
            <person name="Wu W.L."/>
            <person name="Hsu J.L."/>
            <person name="Lin Y.F."/>
            <person name="Huang M.D."/>
            <person name="Li C.Y."/>
            <person name="Huang L."/>
            <person name="Wang Z.W."/>
            <person name="Zhao X."/>
            <person name="Zhong W.Y."/>
            <person name="Peng D.H."/>
            <person name="Ahmad S."/>
            <person name="Lan S."/>
            <person name="Zhang J.S."/>
            <person name="Tsai W.C."/>
            <person name="Van de Peer Y."/>
            <person name="Liu Z.J."/>
        </authorList>
    </citation>
    <scope>NUCLEOTIDE SEQUENCE</scope>
    <source>
        <strain evidence="2">CP</strain>
    </source>
</reference>
<gene>
    <name evidence="2" type="primary">MRS2-3</name>
    <name evidence="2" type="ORF">QJS10_CPA08g00680</name>
</gene>
<dbReference type="EMBL" id="JAUJYO010000008">
    <property type="protein sequence ID" value="KAK1310930.1"/>
    <property type="molecule type" value="Genomic_DNA"/>
</dbReference>
<evidence type="ECO:0000313" key="3">
    <source>
        <dbReference type="Proteomes" id="UP001180020"/>
    </source>
</evidence>
<reference evidence="2" key="2">
    <citation type="submission" date="2023-06" db="EMBL/GenBank/DDBJ databases">
        <authorList>
            <person name="Ma L."/>
            <person name="Liu K.-W."/>
            <person name="Li Z."/>
            <person name="Hsiao Y.-Y."/>
            <person name="Qi Y."/>
            <person name="Fu T."/>
            <person name="Tang G."/>
            <person name="Zhang D."/>
            <person name="Sun W.-H."/>
            <person name="Liu D.-K."/>
            <person name="Li Y."/>
            <person name="Chen G.-Z."/>
            <person name="Liu X.-D."/>
            <person name="Liao X.-Y."/>
            <person name="Jiang Y.-T."/>
            <person name="Yu X."/>
            <person name="Hao Y."/>
            <person name="Huang J."/>
            <person name="Zhao X.-W."/>
            <person name="Ke S."/>
            <person name="Chen Y.-Y."/>
            <person name="Wu W.-L."/>
            <person name="Hsu J.-L."/>
            <person name="Lin Y.-F."/>
            <person name="Huang M.-D."/>
            <person name="Li C.-Y."/>
            <person name="Huang L."/>
            <person name="Wang Z.-W."/>
            <person name="Zhao X."/>
            <person name="Zhong W.-Y."/>
            <person name="Peng D.-H."/>
            <person name="Ahmad S."/>
            <person name="Lan S."/>
            <person name="Zhang J.-S."/>
            <person name="Tsai W.-C."/>
            <person name="Van De Peer Y."/>
            <person name="Liu Z.-J."/>
        </authorList>
    </citation>
    <scope>NUCLEOTIDE SEQUENCE</scope>
    <source>
        <strain evidence="2">CP</strain>
        <tissue evidence="2">Leaves</tissue>
    </source>
</reference>
<comment type="caution">
    <text evidence="2">The sequence shown here is derived from an EMBL/GenBank/DDBJ whole genome shotgun (WGS) entry which is preliminary data.</text>
</comment>
<dbReference type="Proteomes" id="UP001180020">
    <property type="component" value="Unassembled WGS sequence"/>
</dbReference>
<dbReference type="AlphaFoldDB" id="A0AAV9EBR4"/>
<sequence>MGAPPPEGSGKPGVAGGVGVGEVVPGGGREAHDHEADGPPGEGSEGARSHAVVPFDDPRSIRAIVMNLEHVKAIITATEVLVTNPKDPLVVPFVWDLQSRVGASQQVIVGSFM</sequence>